<dbReference type="Proteomes" id="UP000036106">
    <property type="component" value="Chromosome"/>
</dbReference>
<dbReference type="AlphaFoldDB" id="A0A0H4QFM4"/>
<dbReference type="PATRIC" id="fig|1007676.4.peg.1286"/>
<keyword evidence="3" id="KW-1185">Reference proteome</keyword>
<organism evidence="2 3">
    <name type="scientific">Companilactobacillus ginsenosidimutans</name>
    <dbReference type="NCBI Taxonomy" id="1007676"/>
    <lineage>
        <taxon>Bacteria</taxon>
        <taxon>Bacillati</taxon>
        <taxon>Bacillota</taxon>
        <taxon>Bacilli</taxon>
        <taxon>Lactobacillales</taxon>
        <taxon>Lactobacillaceae</taxon>
        <taxon>Companilactobacillus</taxon>
    </lineage>
</organism>
<feature type="transmembrane region" description="Helical" evidence="1">
    <location>
        <begin position="49"/>
        <end position="75"/>
    </location>
</feature>
<dbReference type="STRING" id="1007676.ABM34_06470"/>
<evidence type="ECO:0000313" key="2">
    <source>
        <dbReference type="EMBL" id="AKP67214.1"/>
    </source>
</evidence>
<name>A0A0H4QFM4_9LACO</name>
<sequence length="76" mass="9144">MFIHDPIYPVVYAFVVIGFGIIFSIFYFFRKQDKLINIFEKYREKVDKIEGPFGILPDFFAFIAYCFEILIKIFIK</sequence>
<dbReference type="EMBL" id="CP012034">
    <property type="protein sequence ID" value="AKP67214.1"/>
    <property type="molecule type" value="Genomic_DNA"/>
</dbReference>
<evidence type="ECO:0000313" key="3">
    <source>
        <dbReference type="Proteomes" id="UP000036106"/>
    </source>
</evidence>
<protein>
    <submittedName>
        <fullName evidence="2">Uncharacterized protein</fullName>
    </submittedName>
</protein>
<evidence type="ECO:0000256" key="1">
    <source>
        <dbReference type="SAM" id="Phobius"/>
    </source>
</evidence>
<keyword evidence="1" id="KW-0812">Transmembrane</keyword>
<reference evidence="3" key="1">
    <citation type="submission" date="2015-07" db="EMBL/GenBank/DDBJ databases">
        <title>Lactobacillus ginsenosidimutans/EMML 3141/ whole genome sequencing.</title>
        <authorList>
            <person name="Kim M.K."/>
            <person name="Im W.-T."/>
            <person name="Srinivasan S."/>
            <person name="Lee J.-J."/>
        </authorList>
    </citation>
    <scope>NUCLEOTIDE SEQUENCE [LARGE SCALE GENOMIC DNA]</scope>
    <source>
        <strain evidence="3">EMML 3041</strain>
    </source>
</reference>
<dbReference type="KEGG" id="lgn:ABM34_06470"/>
<accession>A0A0H4QFM4</accession>
<keyword evidence="1" id="KW-1133">Transmembrane helix</keyword>
<gene>
    <name evidence="2" type="ORF">ABM34_06470</name>
</gene>
<keyword evidence="1" id="KW-0472">Membrane</keyword>
<proteinExistence type="predicted"/>
<feature type="transmembrane region" description="Helical" evidence="1">
    <location>
        <begin position="6"/>
        <end position="29"/>
    </location>
</feature>